<feature type="transmembrane region" description="Helical" evidence="2">
    <location>
        <begin position="219"/>
        <end position="237"/>
    </location>
</feature>
<keyword evidence="2" id="KW-0812">Transmembrane</keyword>
<sequence length="487" mass="50526">MVWLAVGRVGHDAHPLGFDGIWGLIALALLLGWVAVFRRELRRSKAGFGTGPGFTAGPPADSAPVSPALAALIVGGVWARADAEAATLLDLAARGLIRIDPTGPGARDALVTVTADAAQAEALLPYERQVLHRVARIAVGGQVPLGALARGGTGQSSTWQREFRKAVEAEGRERGLLRDRYDRSRRRLLMLLAVLPVAAFWLAMALPHGSWIGSPPLALLPWLLVAGTADAAGKFPVATAAARPEHWQQYGERLAAEGAATRTPASATTGDRTLAYAAALGVARTAAAAVRFGTPDPRRAWSTQGGQWHQVQLRRARFGSLAAPGRMAAVGGTAGLLLLGLVALVVRAAGQRDAWGQPVVSAPAAVYGGGLLGALALVGLACAAIGILDLRHRQEVVGELVRAHRTAVGGKQPARVAVDPGTGGTIWVLPVRPELLDGLTEGQRVRLTRSRWRGYVHDVVPDDAHPAAGGRPGAIGGASGMDGSGMG</sequence>
<dbReference type="Pfam" id="PF20990">
    <property type="entry name" value="DUF2207_C"/>
    <property type="match status" value="1"/>
</dbReference>
<gene>
    <name evidence="4" type="ORF">FHX73_1981</name>
</gene>
<evidence type="ECO:0000259" key="3">
    <source>
        <dbReference type="Pfam" id="PF20990"/>
    </source>
</evidence>
<organism evidence="4 5">
    <name type="scientific">Kitasatospora viridis</name>
    <dbReference type="NCBI Taxonomy" id="281105"/>
    <lineage>
        <taxon>Bacteria</taxon>
        <taxon>Bacillati</taxon>
        <taxon>Actinomycetota</taxon>
        <taxon>Actinomycetes</taxon>
        <taxon>Kitasatosporales</taxon>
        <taxon>Streptomycetaceae</taxon>
        <taxon>Kitasatospora</taxon>
    </lineage>
</organism>
<feature type="domain" description="Predicted membrane protein YciQ-like C-terminal" evidence="3">
    <location>
        <begin position="65"/>
        <end position="288"/>
    </location>
</feature>
<keyword evidence="5" id="KW-1185">Reference proteome</keyword>
<evidence type="ECO:0000256" key="2">
    <source>
        <dbReference type="SAM" id="Phobius"/>
    </source>
</evidence>
<feature type="transmembrane region" description="Helical" evidence="2">
    <location>
        <begin position="20"/>
        <end position="37"/>
    </location>
</feature>
<comment type="caution">
    <text evidence="4">The sequence shown here is derived from an EMBL/GenBank/DDBJ whole genome shotgun (WGS) entry which is preliminary data.</text>
</comment>
<feature type="region of interest" description="Disordered" evidence="1">
    <location>
        <begin position="463"/>
        <end position="487"/>
    </location>
</feature>
<evidence type="ECO:0000313" key="4">
    <source>
        <dbReference type="EMBL" id="TWF71451.1"/>
    </source>
</evidence>
<keyword evidence="2" id="KW-1133">Transmembrane helix</keyword>
<evidence type="ECO:0000313" key="5">
    <source>
        <dbReference type="Proteomes" id="UP000317940"/>
    </source>
</evidence>
<feature type="transmembrane region" description="Helical" evidence="2">
    <location>
        <begin position="327"/>
        <end position="346"/>
    </location>
</feature>
<feature type="transmembrane region" description="Helical" evidence="2">
    <location>
        <begin position="188"/>
        <end position="207"/>
    </location>
</feature>
<name>A0A561S9A4_9ACTN</name>
<dbReference type="InterPro" id="IPR048389">
    <property type="entry name" value="YciQ-like_C"/>
</dbReference>
<accession>A0A561S9A4</accession>
<proteinExistence type="predicted"/>
<feature type="compositionally biased region" description="Gly residues" evidence="1">
    <location>
        <begin position="470"/>
        <end position="487"/>
    </location>
</feature>
<dbReference type="AlphaFoldDB" id="A0A561S9A4"/>
<feature type="transmembrane region" description="Helical" evidence="2">
    <location>
        <begin position="366"/>
        <end position="388"/>
    </location>
</feature>
<keyword evidence="2" id="KW-0472">Membrane</keyword>
<evidence type="ECO:0000256" key="1">
    <source>
        <dbReference type="SAM" id="MobiDB-lite"/>
    </source>
</evidence>
<reference evidence="4 5" key="1">
    <citation type="submission" date="2019-06" db="EMBL/GenBank/DDBJ databases">
        <title>Sequencing the genomes of 1000 actinobacteria strains.</title>
        <authorList>
            <person name="Klenk H.-P."/>
        </authorList>
    </citation>
    <scope>NUCLEOTIDE SEQUENCE [LARGE SCALE GENOMIC DNA]</scope>
    <source>
        <strain evidence="4 5">DSM 44826</strain>
    </source>
</reference>
<dbReference type="Proteomes" id="UP000317940">
    <property type="component" value="Unassembled WGS sequence"/>
</dbReference>
<dbReference type="RefSeq" id="WP_170305346.1">
    <property type="nucleotide sequence ID" value="NZ_BAAAMZ010000028.1"/>
</dbReference>
<protein>
    <submittedName>
        <fullName evidence="4">Putative membrane protein DUF2207</fullName>
    </submittedName>
</protein>
<dbReference type="EMBL" id="VIWT01000009">
    <property type="protein sequence ID" value="TWF71451.1"/>
    <property type="molecule type" value="Genomic_DNA"/>
</dbReference>